<name>A0A9Q3FGP0_9BASI</name>
<accession>A0A9Q3FGP0</accession>
<organism evidence="2 3">
    <name type="scientific">Austropuccinia psidii MF-1</name>
    <dbReference type="NCBI Taxonomy" id="1389203"/>
    <lineage>
        <taxon>Eukaryota</taxon>
        <taxon>Fungi</taxon>
        <taxon>Dikarya</taxon>
        <taxon>Basidiomycota</taxon>
        <taxon>Pucciniomycotina</taxon>
        <taxon>Pucciniomycetes</taxon>
        <taxon>Pucciniales</taxon>
        <taxon>Sphaerophragmiaceae</taxon>
        <taxon>Austropuccinia</taxon>
    </lineage>
</organism>
<dbReference type="EMBL" id="AVOT02042197">
    <property type="protein sequence ID" value="MBW0537583.1"/>
    <property type="molecule type" value="Genomic_DNA"/>
</dbReference>
<evidence type="ECO:0000313" key="3">
    <source>
        <dbReference type="Proteomes" id="UP000765509"/>
    </source>
</evidence>
<feature type="compositionally biased region" description="Acidic residues" evidence="1">
    <location>
        <begin position="67"/>
        <end position="103"/>
    </location>
</feature>
<evidence type="ECO:0000256" key="1">
    <source>
        <dbReference type="SAM" id="MobiDB-lite"/>
    </source>
</evidence>
<feature type="compositionally biased region" description="Acidic residues" evidence="1">
    <location>
        <begin position="112"/>
        <end position="123"/>
    </location>
</feature>
<keyword evidence="3" id="KW-1185">Reference proteome</keyword>
<evidence type="ECO:0000313" key="2">
    <source>
        <dbReference type="EMBL" id="MBW0537583.1"/>
    </source>
</evidence>
<feature type="region of interest" description="Disordered" evidence="1">
    <location>
        <begin position="60"/>
        <end position="147"/>
    </location>
</feature>
<gene>
    <name evidence="2" type="ORF">O181_077298</name>
</gene>
<comment type="caution">
    <text evidence="2">The sequence shown here is derived from an EMBL/GenBank/DDBJ whole genome shotgun (WGS) entry which is preliminary data.</text>
</comment>
<dbReference type="AlphaFoldDB" id="A0A9Q3FGP0"/>
<reference evidence="2" key="1">
    <citation type="submission" date="2021-03" db="EMBL/GenBank/DDBJ databases">
        <title>Draft genome sequence of rust myrtle Austropuccinia psidii MF-1, a brazilian biotype.</title>
        <authorList>
            <person name="Quecine M.C."/>
            <person name="Pachon D.M.R."/>
            <person name="Bonatelli M.L."/>
            <person name="Correr F.H."/>
            <person name="Franceschini L.M."/>
            <person name="Leite T.F."/>
            <person name="Margarido G.R.A."/>
            <person name="Almeida C.A."/>
            <person name="Ferrarezi J.A."/>
            <person name="Labate C.A."/>
        </authorList>
    </citation>
    <scope>NUCLEOTIDE SEQUENCE</scope>
    <source>
        <strain evidence="2">MF-1</strain>
    </source>
</reference>
<protein>
    <submittedName>
        <fullName evidence="2">Uncharacterized protein</fullName>
    </submittedName>
</protein>
<sequence length="147" mass="16673">MWSHQRAFQWTSTTSSGTTALAIMRKGFSQIGRKLLFFLMQRHPDEKLSDKQFNEKYRGPIKKLFEISDEGESPDEDEDNDGDNDSIDLEATSEGEDNEEEPEFYGPGEYSHEDDDFSPEEGEEIKGVSEGGVVEHTQNEGMEGIEI</sequence>
<dbReference type="Proteomes" id="UP000765509">
    <property type="component" value="Unassembled WGS sequence"/>
</dbReference>
<proteinExistence type="predicted"/>